<dbReference type="Proteomes" id="UP001626550">
    <property type="component" value="Unassembled WGS sequence"/>
</dbReference>
<dbReference type="EMBL" id="JBJKFK010000040">
    <property type="protein sequence ID" value="KAL3320625.1"/>
    <property type="molecule type" value="Genomic_DNA"/>
</dbReference>
<sequence>MHRSFTEDCMIPTMAPASLNIIDSVVDSILQNKQLSETIKSMIELLSLADYFCFINDLTVVEKVDLCA</sequence>
<name>A0ABD2QM70_9PLAT</name>
<keyword evidence="2" id="KW-1185">Reference proteome</keyword>
<accession>A0ABD2QM70</accession>
<evidence type="ECO:0000313" key="2">
    <source>
        <dbReference type="Proteomes" id="UP001626550"/>
    </source>
</evidence>
<reference evidence="1 2" key="1">
    <citation type="submission" date="2024-11" db="EMBL/GenBank/DDBJ databases">
        <title>Adaptive evolution of stress response genes in parasites aligns with host niche diversity.</title>
        <authorList>
            <person name="Hahn C."/>
            <person name="Resl P."/>
        </authorList>
    </citation>
    <scope>NUCLEOTIDE SEQUENCE [LARGE SCALE GENOMIC DNA]</scope>
    <source>
        <strain evidence="1">EGGRZ-B1_66</strain>
        <tissue evidence="1">Body</tissue>
    </source>
</reference>
<evidence type="ECO:0000313" key="1">
    <source>
        <dbReference type="EMBL" id="KAL3320625.1"/>
    </source>
</evidence>
<gene>
    <name evidence="1" type="ORF">Ciccas_000700</name>
</gene>
<organism evidence="1 2">
    <name type="scientific">Cichlidogyrus casuarinus</name>
    <dbReference type="NCBI Taxonomy" id="1844966"/>
    <lineage>
        <taxon>Eukaryota</taxon>
        <taxon>Metazoa</taxon>
        <taxon>Spiralia</taxon>
        <taxon>Lophotrochozoa</taxon>
        <taxon>Platyhelminthes</taxon>
        <taxon>Monogenea</taxon>
        <taxon>Monopisthocotylea</taxon>
        <taxon>Dactylogyridea</taxon>
        <taxon>Ancyrocephalidae</taxon>
        <taxon>Cichlidogyrus</taxon>
    </lineage>
</organism>
<proteinExistence type="predicted"/>
<dbReference type="AlphaFoldDB" id="A0ABD2QM70"/>
<protein>
    <submittedName>
        <fullName evidence="1">Uncharacterized protein</fullName>
    </submittedName>
</protein>
<comment type="caution">
    <text evidence="1">The sequence shown here is derived from an EMBL/GenBank/DDBJ whole genome shotgun (WGS) entry which is preliminary data.</text>
</comment>